<comment type="similarity">
    <text evidence="1">Belongs to the TolB family.</text>
</comment>
<feature type="region of interest" description="Disordered" evidence="2">
    <location>
        <begin position="53"/>
        <end position="75"/>
    </location>
</feature>
<dbReference type="PANTHER" id="PTHR36842">
    <property type="entry name" value="PROTEIN TOLB HOMOLOG"/>
    <property type="match status" value="1"/>
</dbReference>
<sequence length="480" mass="49857">MAARAVREAGGDTGGSRPVTRRLMLGGGVLAAAVLLGAGMIVPAAAEPGPATVPGFTQRVSHGPGGAQPDAPSLGGGVSDDGRYVLFSSAASGLVPGDTNGVEDAFVRDTWTGRVQRVCVGDHGKQLTTPCLGASLSGDGRYVAFGSDEPGLVDDDTDDRSDVFVFDLVTGRTVRATPGAEGGGFDPAISRDGRYIAFSSVRKVDLPGGERGRQNIYVLDRSTGVTRLASITRDGAVPDQPSRSATISADGQRVAFISRTFGLADDPGDPDDPGDATEDPGEGAGASILKPTLYPMYVYDLRTGRVQRGSEGPDRLLGSPAGRITPDGRHVAFIGWEVDTRPGAPSGGLLPHRYVAYVHDLETGKTVQMSRTTTGEDGNGDDTEILTSGDGRWAYFASTSDGLVPGDTDAKRDVFRRDLRTGHTETLVDLGPNPPEEADTVTGADALGASVVVTGPDGILGYPGDTNGYSDVFVRRVLPW</sequence>
<accession>A0ABP9KRT7</accession>
<proteinExistence type="inferred from homology"/>
<name>A0ABP9KRT7_9ACTN</name>
<dbReference type="PROSITE" id="PS51318">
    <property type="entry name" value="TAT"/>
    <property type="match status" value="1"/>
</dbReference>
<dbReference type="InterPro" id="IPR011042">
    <property type="entry name" value="6-blade_b-propeller_TolB-like"/>
</dbReference>
<dbReference type="EMBL" id="BAABKC010000059">
    <property type="protein sequence ID" value="GAA5062785.1"/>
    <property type="molecule type" value="Genomic_DNA"/>
</dbReference>
<protein>
    <submittedName>
        <fullName evidence="3">PD40 domain-containing protein</fullName>
    </submittedName>
</protein>
<feature type="compositionally biased region" description="Acidic residues" evidence="2">
    <location>
        <begin position="266"/>
        <end position="281"/>
    </location>
</feature>
<dbReference type="InterPro" id="IPR006311">
    <property type="entry name" value="TAT_signal"/>
</dbReference>
<dbReference type="RefSeq" id="WP_345669698.1">
    <property type="nucleotide sequence ID" value="NZ_BAABKC010000059.1"/>
</dbReference>
<evidence type="ECO:0000313" key="3">
    <source>
        <dbReference type="EMBL" id="GAA5062785.1"/>
    </source>
</evidence>
<evidence type="ECO:0000313" key="4">
    <source>
        <dbReference type="Proteomes" id="UP001500124"/>
    </source>
</evidence>
<organism evidence="3 4">
    <name type="scientific">Streptomyces similanensis</name>
    <dbReference type="NCBI Taxonomy" id="1274988"/>
    <lineage>
        <taxon>Bacteria</taxon>
        <taxon>Bacillati</taxon>
        <taxon>Actinomycetota</taxon>
        <taxon>Actinomycetes</taxon>
        <taxon>Kitasatosporales</taxon>
        <taxon>Streptomycetaceae</taxon>
        <taxon>Streptomyces</taxon>
    </lineage>
</organism>
<dbReference type="Gene3D" id="2.120.10.30">
    <property type="entry name" value="TolB, C-terminal domain"/>
    <property type="match status" value="2"/>
</dbReference>
<gene>
    <name evidence="3" type="ORF">GCM10023336_41450</name>
</gene>
<evidence type="ECO:0000256" key="1">
    <source>
        <dbReference type="ARBA" id="ARBA00009820"/>
    </source>
</evidence>
<dbReference type="Pfam" id="PF07676">
    <property type="entry name" value="PD40"/>
    <property type="match status" value="1"/>
</dbReference>
<dbReference type="InterPro" id="IPR011659">
    <property type="entry name" value="WD40"/>
</dbReference>
<feature type="region of interest" description="Disordered" evidence="2">
    <location>
        <begin position="262"/>
        <end position="288"/>
    </location>
</feature>
<comment type="caution">
    <text evidence="3">The sequence shown here is derived from an EMBL/GenBank/DDBJ whole genome shotgun (WGS) entry which is preliminary data.</text>
</comment>
<keyword evidence="4" id="KW-1185">Reference proteome</keyword>
<evidence type="ECO:0000256" key="2">
    <source>
        <dbReference type="SAM" id="MobiDB-lite"/>
    </source>
</evidence>
<dbReference type="Proteomes" id="UP001500124">
    <property type="component" value="Unassembled WGS sequence"/>
</dbReference>
<reference evidence="4" key="1">
    <citation type="journal article" date="2019" name="Int. J. Syst. Evol. Microbiol.">
        <title>The Global Catalogue of Microorganisms (GCM) 10K type strain sequencing project: providing services to taxonomists for standard genome sequencing and annotation.</title>
        <authorList>
            <consortium name="The Broad Institute Genomics Platform"/>
            <consortium name="The Broad Institute Genome Sequencing Center for Infectious Disease"/>
            <person name="Wu L."/>
            <person name="Ma J."/>
        </authorList>
    </citation>
    <scope>NUCLEOTIDE SEQUENCE [LARGE SCALE GENOMIC DNA]</scope>
    <source>
        <strain evidence="4">JCM 18410</strain>
    </source>
</reference>
<dbReference type="SUPFAM" id="SSF82171">
    <property type="entry name" value="DPP6 N-terminal domain-like"/>
    <property type="match status" value="1"/>
</dbReference>